<dbReference type="GO" id="GO:0005829">
    <property type="term" value="C:cytosol"/>
    <property type="evidence" value="ECO:0007669"/>
    <property type="project" value="TreeGrafter"/>
</dbReference>
<dbReference type="EMBL" id="JAOTOJ010000001">
    <property type="protein sequence ID" value="KAK9409748.1"/>
    <property type="molecule type" value="Genomic_DNA"/>
</dbReference>
<dbReference type="SMART" id="SM00320">
    <property type="entry name" value="WD40"/>
    <property type="match status" value="6"/>
</dbReference>
<dbReference type="PANTHER" id="PTHR14435">
    <property type="entry name" value="ZINC FINGER PROTEIN 106"/>
    <property type="match status" value="1"/>
</dbReference>
<dbReference type="FunFam" id="2.130.10.10:FF:000114">
    <property type="entry name" value="zinc finger protein 106 isoform X1"/>
    <property type="match status" value="1"/>
</dbReference>
<feature type="compositionally biased region" description="Polar residues" evidence="1">
    <location>
        <begin position="789"/>
        <end position="798"/>
    </location>
</feature>
<dbReference type="InterPro" id="IPR036322">
    <property type="entry name" value="WD40_repeat_dom_sf"/>
</dbReference>
<dbReference type="PANTHER" id="PTHR14435:SF2">
    <property type="entry name" value="ZINC FINGER PROTEIN 106"/>
    <property type="match status" value="1"/>
</dbReference>
<sequence>MRRIRSGSGKIFFKNSLCSKKEMDEHMRSMLHHRELENLKGRDSNHECQVCRVTVVGLSAYAKHISSQLHKDSVETHDAEEEKEKTDEEYFDKELIQLIQQRNEQNRTSELCHVIQQVTKKKQEQGKGLPRFGIEMVPLIQNEQEGLELDEEVDFTNLEGFQWEGISIGSPGTVRKRSLSESSVVVDKTASIYSFFNNQGTSKEDKQKNSGSVANSEDITSGIQTLEDSVVTVKQESSSLPSSPFKTDRTDLISSERKLSLQSTPNVTIFSTSEGQRSLDCTIHLSENKGILENAEEHSTQVLGLADINALDAATDSSYTSSNEQNDSQVMGKKRRATGEGSCPEIPSLERKTKRRKIKGKKERSQVDQLLIISLQEEELNKSLQCVDESLLQARAALQAAYIEVQRLLVLKQQVSVEMGSLRTQRIQILQGLQDTYEPSEQSYLQQLHHSSSSEKSLGKLHLTQDPIANAGLLPPLLEAVPPISVQIPPPFAAPVQEKADPTFQTAVNVAPITVPDSSIQIKKEIVPPKLREDCMNVPEQSTPRSPQTELHLQERNTNQQPSLYPVITARSISSLKTQDKITPMGNTISKPCTGSRESQSFSFRLATNENDKQATEQPEQMAISTMGTTEFKISKKKKKLKKKKALRAARVPENSDTEQDVSDSKPFRKVKAVKIPKGEKVTTSTPPKQEDAQERKRKKENDSDTSLEFVEIPKSPLEVVAITSSESESEKPDSPSKRDTLNATEKLLREPSRSSYDEVSSTSEIGVNYKDGIGRSVAETQTFISALRGSKTSSEVSSEPGEDEDPTEGIFEGHSASVNAIQIFGNLLYTCSADKTVRAYNLVNRKCVGVFEGHASKVNCLLVTQTAGKNVALYSGSSDHNINCYNIKTRELIDQFKLDDRVLCLHSRWRILYAGLANGNVVTFNIKNNRQLETFECHGPRAISCLATAQEGARRLLIVGSYDCTISVRDARNGLLLRTLEGHSKTVLCMKVVNDLVFSGSSDQSVHAHNIHTGELVRIYKGHSHAVTVVNILGKVMVTACLDKCVRVYELQSHDRLQVYGGHSDMIMCMTIHKSMIYTGCYDGSIQAVRLNLMQNYRCWWHGCSLIFGVVDHLKQHLLNDHTNPNFQTLKCRWKNCDAFFTSRKSSKQDAVGHIEKHAEDDSKIDS</sequence>
<name>A0AAW1C5V9_CROAD</name>
<evidence type="ECO:0000313" key="4">
    <source>
        <dbReference type="Proteomes" id="UP001474421"/>
    </source>
</evidence>
<feature type="region of interest" description="Disordered" evidence="1">
    <location>
        <begin position="537"/>
        <end position="557"/>
    </location>
</feature>
<feature type="compositionally biased region" description="Basic residues" evidence="1">
    <location>
        <begin position="352"/>
        <end position="361"/>
    </location>
</feature>
<feature type="domain" description="C2H2-type" evidence="2">
    <location>
        <begin position="1100"/>
        <end position="1123"/>
    </location>
</feature>
<dbReference type="InterPro" id="IPR015943">
    <property type="entry name" value="WD40/YVTN_repeat-like_dom_sf"/>
</dbReference>
<dbReference type="InterPro" id="IPR001680">
    <property type="entry name" value="WD40_rpt"/>
</dbReference>
<feature type="compositionally biased region" description="Polar residues" evidence="1">
    <location>
        <begin position="616"/>
        <end position="629"/>
    </location>
</feature>
<feature type="compositionally biased region" description="Basic and acidic residues" evidence="1">
    <location>
        <begin position="69"/>
        <end position="87"/>
    </location>
</feature>
<comment type="caution">
    <text evidence="3">The sequence shown here is derived from an EMBL/GenBank/DDBJ whole genome shotgun (WGS) entry which is preliminary data.</text>
</comment>
<dbReference type="GO" id="GO:0003723">
    <property type="term" value="F:RNA binding"/>
    <property type="evidence" value="ECO:0007669"/>
    <property type="project" value="InterPro"/>
</dbReference>
<dbReference type="InterPro" id="IPR042622">
    <property type="entry name" value="Znf106"/>
</dbReference>
<dbReference type="InterPro" id="IPR013087">
    <property type="entry name" value="Znf_C2H2_type"/>
</dbReference>
<organism evidence="3 4">
    <name type="scientific">Crotalus adamanteus</name>
    <name type="common">Eastern diamondback rattlesnake</name>
    <dbReference type="NCBI Taxonomy" id="8729"/>
    <lineage>
        <taxon>Eukaryota</taxon>
        <taxon>Metazoa</taxon>
        <taxon>Chordata</taxon>
        <taxon>Craniata</taxon>
        <taxon>Vertebrata</taxon>
        <taxon>Euteleostomi</taxon>
        <taxon>Lepidosauria</taxon>
        <taxon>Squamata</taxon>
        <taxon>Bifurcata</taxon>
        <taxon>Unidentata</taxon>
        <taxon>Episquamata</taxon>
        <taxon>Toxicofera</taxon>
        <taxon>Serpentes</taxon>
        <taxon>Colubroidea</taxon>
        <taxon>Viperidae</taxon>
        <taxon>Crotalinae</taxon>
        <taxon>Crotalus</taxon>
    </lineage>
</organism>
<feature type="region of interest" description="Disordered" evidence="1">
    <location>
        <begin position="200"/>
        <end position="221"/>
    </location>
</feature>
<dbReference type="Gene3D" id="2.130.10.10">
    <property type="entry name" value="YVTN repeat-like/Quinoprotein amine dehydrogenase"/>
    <property type="match status" value="2"/>
</dbReference>
<feature type="compositionally biased region" description="Polar residues" evidence="1">
    <location>
        <begin position="539"/>
        <end position="557"/>
    </location>
</feature>
<gene>
    <name evidence="3" type="ORF">NXF25_000923</name>
</gene>
<feature type="compositionally biased region" description="Basic and acidic residues" evidence="1">
    <location>
        <begin position="729"/>
        <end position="757"/>
    </location>
</feature>
<dbReference type="Pfam" id="PF00400">
    <property type="entry name" value="WD40"/>
    <property type="match status" value="5"/>
</dbReference>
<feature type="region of interest" description="Disordered" evidence="1">
    <location>
        <begin position="789"/>
        <end position="809"/>
    </location>
</feature>
<evidence type="ECO:0000259" key="2">
    <source>
        <dbReference type="PROSITE" id="PS00028"/>
    </source>
</evidence>
<protein>
    <submittedName>
        <fullName evidence="3">Zinc finger protein</fullName>
    </submittedName>
</protein>
<accession>A0AAW1C5V9</accession>
<dbReference type="SUPFAM" id="SSF50978">
    <property type="entry name" value="WD40 repeat-like"/>
    <property type="match status" value="1"/>
</dbReference>
<reference evidence="3 4" key="1">
    <citation type="journal article" date="2024" name="Proc. Natl. Acad. Sci. U.S.A.">
        <title>The genetic regulatory architecture and epigenomic basis for age-related changes in rattlesnake venom.</title>
        <authorList>
            <person name="Hogan M.P."/>
            <person name="Holding M.L."/>
            <person name="Nystrom G.S."/>
            <person name="Colston T.J."/>
            <person name="Bartlett D.A."/>
            <person name="Mason A.J."/>
            <person name="Ellsworth S.A."/>
            <person name="Rautsaw R.M."/>
            <person name="Lawrence K.C."/>
            <person name="Strickland J.L."/>
            <person name="He B."/>
            <person name="Fraser P."/>
            <person name="Margres M.J."/>
            <person name="Gilbert D.M."/>
            <person name="Gibbs H.L."/>
            <person name="Parkinson C.L."/>
            <person name="Rokyta D.R."/>
        </authorList>
    </citation>
    <scope>NUCLEOTIDE SEQUENCE [LARGE SCALE GENOMIC DNA]</scope>
    <source>
        <strain evidence="3">DRR0105</strain>
    </source>
</reference>
<dbReference type="AlphaFoldDB" id="A0AAW1C5V9"/>
<dbReference type="PROSITE" id="PS00028">
    <property type="entry name" value="ZINC_FINGER_C2H2_1"/>
    <property type="match status" value="1"/>
</dbReference>
<proteinExistence type="predicted"/>
<dbReference type="GO" id="GO:0016020">
    <property type="term" value="C:membrane"/>
    <property type="evidence" value="ECO:0007669"/>
    <property type="project" value="TreeGrafter"/>
</dbReference>
<feature type="region of interest" description="Disordered" evidence="1">
    <location>
        <begin position="609"/>
        <end position="629"/>
    </location>
</feature>
<feature type="compositionally biased region" description="Polar residues" evidence="1">
    <location>
        <begin position="209"/>
        <end position="221"/>
    </location>
</feature>
<dbReference type="Proteomes" id="UP001474421">
    <property type="component" value="Unassembled WGS sequence"/>
</dbReference>
<dbReference type="GO" id="GO:0017124">
    <property type="term" value="F:SH3 domain binding"/>
    <property type="evidence" value="ECO:0007669"/>
    <property type="project" value="TreeGrafter"/>
</dbReference>
<dbReference type="SMART" id="SM00355">
    <property type="entry name" value="ZnF_C2H2"/>
    <property type="match status" value="3"/>
</dbReference>
<feature type="compositionally biased region" description="Polar residues" evidence="1">
    <location>
        <begin position="316"/>
        <end position="329"/>
    </location>
</feature>
<dbReference type="GO" id="GO:0008286">
    <property type="term" value="P:insulin receptor signaling pathway"/>
    <property type="evidence" value="ECO:0007669"/>
    <property type="project" value="TreeGrafter"/>
</dbReference>
<feature type="region of interest" description="Disordered" evidence="1">
    <location>
        <begin position="67"/>
        <end position="87"/>
    </location>
</feature>
<evidence type="ECO:0000256" key="1">
    <source>
        <dbReference type="SAM" id="MobiDB-lite"/>
    </source>
</evidence>
<dbReference type="CDD" id="cd00200">
    <property type="entry name" value="WD40"/>
    <property type="match status" value="1"/>
</dbReference>
<evidence type="ECO:0000313" key="3">
    <source>
        <dbReference type="EMBL" id="KAK9409748.1"/>
    </source>
</evidence>
<feature type="region of interest" description="Disordered" evidence="1">
    <location>
        <begin position="316"/>
        <end position="361"/>
    </location>
</feature>
<feature type="compositionally biased region" description="Basic and acidic residues" evidence="1">
    <location>
        <begin position="689"/>
        <end position="703"/>
    </location>
</feature>
<keyword evidence="4" id="KW-1185">Reference proteome</keyword>
<feature type="region of interest" description="Disordered" evidence="1">
    <location>
        <begin position="644"/>
        <end position="763"/>
    </location>
</feature>